<gene>
    <name evidence="12" type="ORF">EOD73_16930</name>
</gene>
<dbReference type="FunFam" id="1.10.579.10:FF:000003">
    <property type="entry name" value="Deoxyribodipyrimidine photo-lyase"/>
    <property type="match status" value="1"/>
</dbReference>
<dbReference type="Proteomes" id="UP000288587">
    <property type="component" value="Unassembled WGS sequence"/>
</dbReference>
<dbReference type="EC" id="4.1.99.3" evidence="2"/>
<comment type="caution">
    <text evidence="12">The sequence shown here is derived from an EMBL/GenBank/DDBJ whole genome shotgun (WGS) entry which is preliminary data.</text>
</comment>
<evidence type="ECO:0000256" key="6">
    <source>
        <dbReference type="ARBA" id="ARBA00022991"/>
    </source>
</evidence>
<sequence>MTPTLVWLRRDLRLHDHAALHAACSTGGPVFVAFVFERDILDALPRTDRRVELIWHALADIERQLRERGVGLIVRHGRAREVIPALVHELKAQRLVFAHDDDPFALARDEAVRAALAGVRVDSVQDVTVFERRELLTGAGKPYTVFTPYKNAWHKAMAAEGAACLAERVPNLAALAPSPLATGLPSLADLGFEATDLHERYRGGATQARAQLAEFVSERMADYADTRNFPAVKGPSYLSPALRFGLVAPRELARAAWPLREQEGAGGWLNELIWRDFYHQVLHHHPGVVHGPLKTDYARVVWDEGPEADELFAAWCEARTGYPLVDAAMRQLNQTGYMHNRLRMVVASFLCKHLGLNWQRGEAYFAEKLLDFDLAANSGGWQWAASCGCDAQPYFRIFNPTSQSEKFDAKGVFVRRYLPELARLTDGAIHAPWAAKPIELGGLRLGVDYPRPVVDHAEARAKTLARYAVVKAG</sequence>
<comment type="cofactor">
    <cofactor evidence="1">
        <name>(6R)-5,10-methylene-5,6,7,8-tetrahydrofolate</name>
        <dbReference type="ChEBI" id="CHEBI:15636"/>
    </cofactor>
</comment>
<protein>
    <recommendedName>
        <fullName evidence="3">Deoxyribodipyrimidine photo-lyase</fullName>
        <ecNumber evidence="2">4.1.99.3</ecNumber>
    </recommendedName>
</protein>
<evidence type="ECO:0000256" key="5">
    <source>
        <dbReference type="ARBA" id="ARBA00022827"/>
    </source>
</evidence>
<organism evidence="12 13">
    <name type="scientific">Inhella crocodyli</name>
    <dbReference type="NCBI Taxonomy" id="2499851"/>
    <lineage>
        <taxon>Bacteria</taxon>
        <taxon>Pseudomonadati</taxon>
        <taxon>Pseudomonadota</taxon>
        <taxon>Betaproteobacteria</taxon>
        <taxon>Burkholderiales</taxon>
        <taxon>Sphaerotilaceae</taxon>
        <taxon>Inhella</taxon>
    </lineage>
</organism>
<keyword evidence="12" id="KW-0456">Lyase</keyword>
<dbReference type="Pfam" id="PF00875">
    <property type="entry name" value="DNA_photolyase"/>
    <property type="match status" value="1"/>
</dbReference>
<dbReference type="GO" id="GO:0071949">
    <property type="term" value="F:FAD binding"/>
    <property type="evidence" value="ECO:0007669"/>
    <property type="project" value="TreeGrafter"/>
</dbReference>
<dbReference type="InterPro" id="IPR018394">
    <property type="entry name" value="DNA_photolyase_1_CS_C"/>
</dbReference>
<dbReference type="InterPro" id="IPR006050">
    <property type="entry name" value="DNA_photolyase_N"/>
</dbReference>
<feature type="domain" description="Photolyase/cryptochrome alpha/beta" evidence="11">
    <location>
        <begin position="2"/>
        <end position="129"/>
    </location>
</feature>
<reference evidence="12 13" key="1">
    <citation type="submission" date="2019-01" db="EMBL/GenBank/DDBJ databases">
        <authorList>
            <person name="Chen W.-M."/>
        </authorList>
    </citation>
    <scope>NUCLEOTIDE SEQUENCE [LARGE SCALE GENOMIC DNA]</scope>
    <source>
        <strain evidence="12 13">CCP-18</strain>
    </source>
</reference>
<proteinExistence type="inferred from homology"/>
<dbReference type="OrthoDB" id="9772484at2"/>
<dbReference type="GO" id="GO:0009416">
    <property type="term" value="P:response to light stimulus"/>
    <property type="evidence" value="ECO:0007669"/>
    <property type="project" value="TreeGrafter"/>
</dbReference>
<evidence type="ECO:0000256" key="8">
    <source>
        <dbReference type="PIRSR" id="PIRSR602081-1"/>
    </source>
</evidence>
<evidence type="ECO:0000256" key="10">
    <source>
        <dbReference type="RuleBase" id="RU004182"/>
    </source>
</evidence>
<comment type="cofactor">
    <cofactor evidence="8">
        <name>FAD</name>
        <dbReference type="ChEBI" id="CHEBI:57692"/>
    </cofactor>
    <text evidence="8">Binds 1 FAD per subunit.</text>
</comment>
<name>A0A437LAJ3_9BURK</name>
<dbReference type="GO" id="GO:0003904">
    <property type="term" value="F:deoxyribodipyrimidine photo-lyase activity"/>
    <property type="evidence" value="ECO:0007669"/>
    <property type="project" value="UniProtKB-EC"/>
</dbReference>
<dbReference type="GO" id="GO:0003677">
    <property type="term" value="F:DNA binding"/>
    <property type="evidence" value="ECO:0007669"/>
    <property type="project" value="TreeGrafter"/>
</dbReference>
<evidence type="ECO:0000256" key="3">
    <source>
        <dbReference type="ARBA" id="ARBA00014046"/>
    </source>
</evidence>
<dbReference type="Pfam" id="PF03441">
    <property type="entry name" value="FAD_binding_7"/>
    <property type="match status" value="1"/>
</dbReference>
<dbReference type="PROSITE" id="PS00394">
    <property type="entry name" value="DNA_PHOTOLYASES_1_1"/>
    <property type="match status" value="1"/>
</dbReference>
<evidence type="ECO:0000259" key="11">
    <source>
        <dbReference type="PROSITE" id="PS51645"/>
    </source>
</evidence>
<dbReference type="InterPro" id="IPR036134">
    <property type="entry name" value="Crypto/Photolyase_FAD-like_sf"/>
</dbReference>
<comment type="similarity">
    <text evidence="10">Belongs to the DNA photolyase family.</text>
</comment>
<dbReference type="Gene3D" id="1.10.579.10">
    <property type="entry name" value="DNA Cyclobutane Dipyrimidine Photolyase, subunit A, domain 3"/>
    <property type="match status" value="1"/>
</dbReference>
<accession>A0A437LAJ3</accession>
<dbReference type="AlphaFoldDB" id="A0A437LAJ3"/>
<evidence type="ECO:0000256" key="4">
    <source>
        <dbReference type="ARBA" id="ARBA00022630"/>
    </source>
</evidence>
<dbReference type="InterPro" id="IPR002081">
    <property type="entry name" value="Cryptochrome/DNA_photolyase_1"/>
</dbReference>
<dbReference type="PRINTS" id="PR00147">
    <property type="entry name" value="DNAPHOTLYASE"/>
</dbReference>
<dbReference type="Gene3D" id="3.40.50.620">
    <property type="entry name" value="HUPs"/>
    <property type="match status" value="1"/>
</dbReference>
<keyword evidence="13" id="KW-1185">Reference proteome</keyword>
<keyword evidence="4 8" id="KW-0285">Flavoprotein</keyword>
<evidence type="ECO:0000256" key="9">
    <source>
        <dbReference type="PIRSR" id="PIRSR602081-2"/>
    </source>
</evidence>
<feature type="binding site" evidence="8">
    <location>
        <position position="268"/>
    </location>
    <ligand>
        <name>FAD</name>
        <dbReference type="ChEBI" id="CHEBI:57692"/>
    </ligand>
</feature>
<evidence type="ECO:0000313" key="13">
    <source>
        <dbReference type="Proteomes" id="UP000288587"/>
    </source>
</evidence>
<dbReference type="PROSITE" id="PS51645">
    <property type="entry name" value="PHR_CRY_ALPHA_BETA"/>
    <property type="match status" value="1"/>
</dbReference>
<dbReference type="RefSeq" id="WP_127684225.1">
    <property type="nucleotide sequence ID" value="NZ_SACM01000006.1"/>
</dbReference>
<dbReference type="PANTHER" id="PTHR11455:SF9">
    <property type="entry name" value="CRYPTOCHROME CIRCADIAN CLOCK 5 ISOFORM X1"/>
    <property type="match status" value="1"/>
</dbReference>
<dbReference type="InterPro" id="IPR014729">
    <property type="entry name" value="Rossmann-like_a/b/a_fold"/>
</dbReference>
<dbReference type="InterPro" id="IPR036155">
    <property type="entry name" value="Crypto/Photolyase_N_sf"/>
</dbReference>
<feature type="binding site" evidence="8">
    <location>
        <begin position="371"/>
        <end position="373"/>
    </location>
    <ligand>
        <name>FAD</name>
        <dbReference type="ChEBI" id="CHEBI:57692"/>
    </ligand>
</feature>
<dbReference type="SUPFAM" id="SSF48173">
    <property type="entry name" value="Cryptochrome/photolyase FAD-binding domain"/>
    <property type="match status" value="1"/>
</dbReference>
<feature type="site" description="Electron transfer via tryptophanyl radical" evidence="9">
    <location>
        <position position="302"/>
    </location>
</feature>
<feature type="site" description="Electron transfer via tryptophanyl radical" evidence="9">
    <location>
        <position position="358"/>
    </location>
</feature>
<dbReference type="SUPFAM" id="SSF52425">
    <property type="entry name" value="Cryptochrome/photolyase, N-terminal domain"/>
    <property type="match status" value="1"/>
</dbReference>
<dbReference type="Gene3D" id="1.25.40.80">
    <property type="match status" value="1"/>
</dbReference>
<feature type="site" description="Electron transfer via tryptophanyl radical" evidence="9">
    <location>
        <position position="381"/>
    </location>
</feature>
<evidence type="ECO:0000256" key="7">
    <source>
        <dbReference type="ARBA" id="ARBA00033999"/>
    </source>
</evidence>
<feature type="binding site" evidence="8">
    <location>
        <begin position="271"/>
        <end position="278"/>
    </location>
    <ligand>
        <name>FAD</name>
        <dbReference type="ChEBI" id="CHEBI:57692"/>
    </ligand>
</feature>
<dbReference type="PANTHER" id="PTHR11455">
    <property type="entry name" value="CRYPTOCHROME"/>
    <property type="match status" value="1"/>
</dbReference>
<feature type="binding site" evidence="8">
    <location>
        <position position="223"/>
    </location>
    <ligand>
        <name>FAD</name>
        <dbReference type="ChEBI" id="CHEBI:57692"/>
    </ligand>
</feature>
<evidence type="ECO:0000256" key="1">
    <source>
        <dbReference type="ARBA" id="ARBA00001932"/>
    </source>
</evidence>
<dbReference type="InterPro" id="IPR005101">
    <property type="entry name" value="Cryptochr/Photolyase_FAD-bd"/>
</dbReference>
<dbReference type="GO" id="GO:0000719">
    <property type="term" value="P:photoreactive repair"/>
    <property type="evidence" value="ECO:0007669"/>
    <property type="project" value="UniProtKB-ARBA"/>
</dbReference>
<keyword evidence="6 10" id="KW-0157">Chromophore</keyword>
<evidence type="ECO:0000256" key="2">
    <source>
        <dbReference type="ARBA" id="ARBA00013149"/>
    </source>
</evidence>
<evidence type="ECO:0000313" key="12">
    <source>
        <dbReference type="EMBL" id="RVT82417.1"/>
    </source>
</evidence>
<dbReference type="EMBL" id="SACM01000006">
    <property type="protein sequence ID" value="RVT82417.1"/>
    <property type="molecule type" value="Genomic_DNA"/>
</dbReference>
<comment type="catalytic activity">
    <reaction evidence="7">
        <text>cyclobutadipyrimidine (in DNA) = 2 pyrimidine residues (in DNA).</text>
        <dbReference type="EC" id="4.1.99.3"/>
    </reaction>
</comment>
<dbReference type="PROSITE" id="PS00691">
    <property type="entry name" value="DNA_PHOTOLYASES_1_2"/>
    <property type="match status" value="1"/>
</dbReference>
<keyword evidence="5 8" id="KW-0274">FAD</keyword>